<feature type="compositionally biased region" description="Polar residues" evidence="5">
    <location>
        <begin position="1292"/>
        <end position="1304"/>
    </location>
</feature>
<dbReference type="InterPro" id="IPR017939">
    <property type="entry name" value="G-Glutamylcylcotransferase"/>
</dbReference>
<keyword evidence="6" id="KW-0472">Membrane</keyword>
<sequence>MGPITEQKPNRVLTTAYSCQHAIRDRSTTDSQPQISQTAPRRPCSIRLASSYNDRPFDVDEFVKEAPSKDETVLYLAYGSNLCKETFRGKRGIKPLSQINVQVPELRLTFDLPGIPYVEPCFANSAKRNLEKDVIGAERRCAKDEKSPLLEDSSRRRDNWHKGMIGVVYEVTAADYAHIIATEGGGSSYKDILDYLQALQPYTPTTTKQRLGQFVFLTVWGPLIFFVIFGGKMFTGKDGQSPAWLKEFTGALFKASHLSSPREIPESQNALAPAESQQRTGSNAAVRDPKVHQTEERLQTSPAGSVATTRVEDSYKDDAPAVKASTVAADQPREPDDERLYSITPDQRHKSQPLITNAHEGSALAGTIPETQLQAQVGFATAQQDQQPDIEEPTVPITKSRGTASNLKAVAQQALSSATDVQRQDHLPKIDQAVARTSSNTSAVSRTSGNVPSATSQTSAAPTSVLRKTEEHHEMVGARAADRLRARQPNAGNTSASMSTTAAQEARPAQTKSSRTAGAPVKVSKTSAASRPGTAVRQAAAPAPRKSAESSKPRATPIPAPAPAPKSTAKTRMLAETPAVAVTKTNATAEPEAQHGGRAADKGQGGKKRQTVGPDTMQAKRANGPFRFQSEDVVGSDYDMPISSPKGKAQRKGKKQELREPPQEKTQTSIVHDSITVAGKLPKVSSSQIRAARQPAKSTEKHEKDGTQRRKAKISSDLELAKYSEADTSTGRDPVLAEELRSHKAQALHAAHFATQEREQQRKVQLSHRAVEVQDAANALDVPGSQQNPQILSEGSSSSSLPTDPMKKVLKSGSAVEAKEFKTPTALRSSPPLREHAVTDDTTGLEEQTARSHKTTIIAFDKSGPRNQGKIPMATPGAKSTRSSMPPTKDHRSAKKTSGRTNVASKRRSKQPSSTGMNTRVNKGHASNTSKNVGDALQVVLGRRVNTTSQSDVVLATRDPQNASSKDSSDEALAGKQNLNQEEDFVDMNDYDDAGDLRPSQRHPSAPERPKPKTQNNPNAASIEDTTHEEDIEDSAAVHQNDNEGRHVRETKAPRSVKDVKPTAQSKDRHATGHTPRPSQAVTESVGNAIKEAPRGYQKPQPWESKAHSLPSHASGNHESVGDAQAGSTLANRAKSRPIAHVSKQKDQPAIQNHSALESSSKKMPPPPPRIKGATTTTATRNSAASIEKTAASSRPKRGVAADLPSEQAPKRVKLSAIVEQPSQDLPREATARHPRFSPRKQARSESDALAGAQDRRLSKKSLRQASQGPQTVDIHGSPVPRDMEIAETKTVLETFSQQASTSSDRARNSQKDGNKQTPYRDDVDLSEEDPFVAPPSHQQKVMSSNTKPLPAEPEAESNAFSRVKVTEAQSRMLYGEIEAVEDIANPLDGSEERDEYNSESEESIMSAARILRNLENMHGHMKGRSKKSSKNDRPSEESPLGYAVRRARKPASPPADVRPSGIRKQRGSQPSILAGILSRSTRKPFEYTAPAAEEEDADKTLVNEERSPPGSYLQKSPHHAAIDSSSGASSEDLIEWTGLLRPHQRSFFDGLVQIAQGLTKHMVNQENATDQMLEEYHRRNLYLVQQEEKRQAKLYQDLLVMCQQKRKARNSRLLNMSKDMRGLTEDFKHDLKEYKAKRASDREYNYELEAFIDGL</sequence>
<evidence type="ECO:0000313" key="7">
    <source>
        <dbReference type="EMBL" id="KAF7188174.1"/>
    </source>
</evidence>
<evidence type="ECO:0000256" key="5">
    <source>
        <dbReference type="SAM" id="MobiDB-lite"/>
    </source>
</evidence>
<feature type="compositionally biased region" description="Basic and acidic residues" evidence="5">
    <location>
        <begin position="1041"/>
        <end position="1071"/>
    </location>
</feature>
<gene>
    <name evidence="7" type="ORF">HII31_10459</name>
</gene>
<feature type="active site" description="Proton acceptor" evidence="3">
    <location>
        <position position="183"/>
    </location>
</feature>
<keyword evidence="6" id="KW-1133">Transmembrane helix</keyword>
<reference evidence="7" key="1">
    <citation type="submission" date="2020-04" db="EMBL/GenBank/DDBJ databases">
        <title>Draft genome resource of the tomato pathogen Pseudocercospora fuligena.</title>
        <authorList>
            <person name="Zaccaron A."/>
        </authorList>
    </citation>
    <scope>NUCLEOTIDE SEQUENCE</scope>
    <source>
        <strain evidence="7">PF001</strain>
    </source>
</reference>
<feature type="compositionally biased region" description="Basic residues" evidence="5">
    <location>
        <begin position="1233"/>
        <end position="1242"/>
    </location>
</feature>
<feature type="compositionally biased region" description="Low complexity" evidence="5">
    <location>
        <begin position="452"/>
        <end position="464"/>
    </location>
</feature>
<protein>
    <recommendedName>
        <fullName evidence="1">gamma-glutamylcyclotransferase</fullName>
        <ecNumber evidence="1">4.3.2.9</ecNumber>
    </recommendedName>
</protein>
<feature type="compositionally biased region" description="Basic and acidic residues" evidence="5">
    <location>
        <begin position="310"/>
        <end position="320"/>
    </location>
</feature>
<feature type="compositionally biased region" description="Basic residues" evidence="5">
    <location>
        <begin position="1420"/>
        <end position="1429"/>
    </location>
</feature>
<dbReference type="Gene3D" id="3.10.490.10">
    <property type="entry name" value="Gamma-glutamyl cyclotransferase-like"/>
    <property type="match status" value="1"/>
</dbReference>
<dbReference type="EC" id="4.3.2.9" evidence="1"/>
<feature type="compositionally biased region" description="Basic and acidic residues" evidence="5">
    <location>
        <begin position="1499"/>
        <end position="1508"/>
    </location>
</feature>
<feature type="compositionally biased region" description="Polar residues" evidence="5">
    <location>
        <begin position="784"/>
        <end position="795"/>
    </location>
</feature>
<feature type="compositionally biased region" description="Polar residues" evidence="5">
    <location>
        <begin position="266"/>
        <end position="283"/>
    </location>
</feature>
<evidence type="ECO:0000256" key="1">
    <source>
        <dbReference type="ARBA" id="ARBA00012346"/>
    </source>
</evidence>
<keyword evidence="8" id="KW-1185">Reference proteome</keyword>
<feature type="compositionally biased region" description="Polar residues" evidence="5">
    <location>
        <begin position="490"/>
        <end position="503"/>
    </location>
</feature>
<organism evidence="7 8">
    <name type="scientific">Pseudocercospora fuligena</name>
    <dbReference type="NCBI Taxonomy" id="685502"/>
    <lineage>
        <taxon>Eukaryota</taxon>
        <taxon>Fungi</taxon>
        <taxon>Dikarya</taxon>
        <taxon>Ascomycota</taxon>
        <taxon>Pezizomycotina</taxon>
        <taxon>Dothideomycetes</taxon>
        <taxon>Dothideomycetidae</taxon>
        <taxon>Mycosphaerellales</taxon>
        <taxon>Mycosphaerellaceae</taxon>
        <taxon>Pseudocercospora</taxon>
    </lineage>
</organism>
<feature type="region of interest" description="Disordered" evidence="5">
    <location>
        <begin position="433"/>
        <end position="735"/>
    </location>
</feature>
<evidence type="ECO:0000256" key="6">
    <source>
        <dbReference type="SAM" id="Phobius"/>
    </source>
</evidence>
<evidence type="ECO:0000256" key="4">
    <source>
        <dbReference type="PIRSR" id="PIRSR617939-2"/>
    </source>
</evidence>
<feature type="compositionally biased region" description="Basic and acidic residues" evidence="5">
    <location>
        <begin position="592"/>
        <end position="601"/>
    </location>
</feature>
<feature type="compositionally biased region" description="Basic and acidic residues" evidence="5">
    <location>
        <begin position="287"/>
        <end position="298"/>
    </location>
</feature>
<feature type="compositionally biased region" description="Acidic residues" evidence="5">
    <location>
        <begin position="981"/>
        <end position="994"/>
    </location>
</feature>
<dbReference type="GO" id="GO:0003839">
    <property type="term" value="F:gamma-glutamylcyclotransferase activity"/>
    <property type="evidence" value="ECO:0007669"/>
    <property type="project" value="UniProtKB-EC"/>
</dbReference>
<dbReference type="OrthoDB" id="2017317at2759"/>
<feature type="compositionally biased region" description="Polar residues" evidence="5">
    <location>
        <begin position="1150"/>
        <end position="1159"/>
    </location>
</feature>
<feature type="compositionally biased region" description="Polar residues" evidence="5">
    <location>
        <begin position="435"/>
        <end position="451"/>
    </location>
</feature>
<feature type="compositionally biased region" description="Basic and acidic residues" evidence="5">
    <location>
        <begin position="698"/>
        <end position="725"/>
    </location>
</feature>
<feature type="transmembrane region" description="Helical" evidence="6">
    <location>
        <begin position="214"/>
        <end position="234"/>
    </location>
</feature>
<comment type="caution">
    <text evidence="7">The sequence shown here is derived from an EMBL/GenBank/DDBJ whole genome shotgun (WGS) entry which is preliminary data.</text>
</comment>
<name>A0A8H6VHD9_9PEZI</name>
<evidence type="ECO:0000313" key="8">
    <source>
        <dbReference type="Proteomes" id="UP000660729"/>
    </source>
</evidence>
<evidence type="ECO:0000256" key="2">
    <source>
        <dbReference type="ARBA" id="ARBA00023239"/>
    </source>
</evidence>
<feature type="compositionally biased region" description="Polar residues" evidence="5">
    <location>
        <begin position="299"/>
        <end position="308"/>
    </location>
</feature>
<feature type="compositionally biased region" description="Basic and acidic residues" evidence="5">
    <location>
        <begin position="467"/>
        <end position="485"/>
    </location>
</feature>
<dbReference type="EMBL" id="JABCIY010000213">
    <property type="protein sequence ID" value="KAF7188174.1"/>
    <property type="molecule type" value="Genomic_DNA"/>
</dbReference>
<feature type="region of interest" description="Disordered" evidence="5">
    <location>
        <begin position="776"/>
        <end position="1364"/>
    </location>
</feature>
<feature type="region of interest" description="Disordered" evidence="5">
    <location>
        <begin position="262"/>
        <end position="339"/>
    </location>
</feature>
<keyword evidence="6" id="KW-0812">Transmembrane</keyword>
<feature type="region of interest" description="Disordered" evidence="5">
    <location>
        <begin position="1384"/>
        <end position="1528"/>
    </location>
</feature>
<feature type="compositionally biased region" description="Polar residues" evidence="5">
    <location>
        <begin position="1077"/>
        <end position="1086"/>
    </location>
</feature>
<dbReference type="GO" id="GO:0016740">
    <property type="term" value="F:transferase activity"/>
    <property type="evidence" value="ECO:0007669"/>
    <property type="project" value="UniProtKB-KW"/>
</dbReference>
<feature type="compositionally biased region" description="Polar residues" evidence="5">
    <location>
        <begin position="1337"/>
        <end position="1348"/>
    </location>
</feature>
<feature type="compositionally biased region" description="Polar residues" evidence="5">
    <location>
        <begin position="911"/>
        <end position="932"/>
    </location>
</feature>
<feature type="compositionally biased region" description="Basic and acidic residues" evidence="5">
    <location>
        <begin position="1305"/>
        <end position="1324"/>
    </location>
</feature>
<proteinExistence type="predicted"/>
<dbReference type="PANTHER" id="PTHR12935:SF0">
    <property type="entry name" value="GAMMA-GLUTAMYLCYCLOTRANSFERASE"/>
    <property type="match status" value="1"/>
</dbReference>
<dbReference type="PANTHER" id="PTHR12935">
    <property type="entry name" value="GAMMA-GLUTAMYLCYCLOTRANSFERASE"/>
    <property type="match status" value="1"/>
</dbReference>
<evidence type="ECO:0000256" key="3">
    <source>
        <dbReference type="PIRSR" id="PIRSR617939-1"/>
    </source>
</evidence>
<accession>A0A8H6VHD9</accession>
<feature type="compositionally biased region" description="Acidic residues" evidence="5">
    <location>
        <begin position="1390"/>
        <end position="1403"/>
    </location>
</feature>
<dbReference type="Proteomes" id="UP000660729">
    <property type="component" value="Unassembled WGS sequence"/>
</dbReference>
<keyword evidence="7" id="KW-0808">Transferase</keyword>
<feature type="binding site" evidence="4">
    <location>
        <begin position="75"/>
        <end position="80"/>
    </location>
    <ligand>
        <name>substrate</name>
    </ligand>
</feature>
<keyword evidence="2" id="KW-0456">Lyase</keyword>